<proteinExistence type="predicted"/>
<protein>
    <submittedName>
        <fullName evidence="1">Uncharacterized protein</fullName>
    </submittedName>
</protein>
<sequence>MDIGKETHEYEFAPLRSDPFAPVVEPAIPAAPVEPAPEKEPATT</sequence>
<gene>
    <name evidence="1" type="ORF">Air01nite_49440</name>
</gene>
<dbReference type="EMBL" id="BONC01000038">
    <property type="protein sequence ID" value="GIF58849.1"/>
    <property type="molecule type" value="Genomic_DNA"/>
</dbReference>
<accession>A0ABQ4C7U6</accession>
<comment type="caution">
    <text evidence="1">The sequence shown here is derived from an EMBL/GenBank/DDBJ whole genome shotgun (WGS) entry which is preliminary data.</text>
</comment>
<dbReference type="Proteomes" id="UP000624325">
    <property type="component" value="Unassembled WGS sequence"/>
</dbReference>
<evidence type="ECO:0000313" key="1">
    <source>
        <dbReference type="EMBL" id="GIF58849.1"/>
    </source>
</evidence>
<dbReference type="RefSeq" id="WP_275408307.1">
    <property type="nucleotide sequence ID" value="NZ_BAAALU010000001.1"/>
</dbReference>
<evidence type="ECO:0000313" key="2">
    <source>
        <dbReference type="Proteomes" id="UP000624325"/>
    </source>
</evidence>
<name>A0ABQ4C7U6_9ACTN</name>
<keyword evidence="2" id="KW-1185">Reference proteome</keyword>
<reference evidence="1 2" key="1">
    <citation type="submission" date="2021-01" db="EMBL/GenBank/DDBJ databases">
        <title>Whole genome shotgun sequence of Asanoa iriomotensis NBRC 100142.</title>
        <authorList>
            <person name="Komaki H."/>
            <person name="Tamura T."/>
        </authorList>
    </citation>
    <scope>NUCLEOTIDE SEQUENCE [LARGE SCALE GENOMIC DNA]</scope>
    <source>
        <strain evidence="1 2">NBRC 100142</strain>
    </source>
</reference>
<organism evidence="1 2">
    <name type="scientific">Asanoa iriomotensis</name>
    <dbReference type="NCBI Taxonomy" id="234613"/>
    <lineage>
        <taxon>Bacteria</taxon>
        <taxon>Bacillati</taxon>
        <taxon>Actinomycetota</taxon>
        <taxon>Actinomycetes</taxon>
        <taxon>Micromonosporales</taxon>
        <taxon>Micromonosporaceae</taxon>
        <taxon>Asanoa</taxon>
    </lineage>
</organism>